<evidence type="ECO:0000256" key="3">
    <source>
        <dbReference type="ARBA" id="ARBA00012439"/>
    </source>
</evidence>
<dbReference type="PROSITE" id="PS00723">
    <property type="entry name" value="POLYPRENYL_SYNTHASE_1"/>
    <property type="match status" value="1"/>
</dbReference>
<comment type="similarity">
    <text evidence="2 12">Belongs to the FPP/GGPP synthase family.</text>
</comment>
<dbReference type="GO" id="GO:0046872">
    <property type="term" value="F:metal ion binding"/>
    <property type="evidence" value="ECO:0007669"/>
    <property type="project" value="UniProtKB-KW"/>
</dbReference>
<evidence type="ECO:0000313" key="14">
    <source>
        <dbReference type="Proteomes" id="UP000284751"/>
    </source>
</evidence>
<dbReference type="InterPro" id="IPR033749">
    <property type="entry name" value="Polyprenyl_synt_CS"/>
</dbReference>
<evidence type="ECO:0000256" key="10">
    <source>
        <dbReference type="ARBA" id="ARBA00032873"/>
    </source>
</evidence>
<dbReference type="SFLD" id="SFLDG01017">
    <property type="entry name" value="Polyprenyl_Transferase_Like"/>
    <property type="match status" value="1"/>
</dbReference>
<dbReference type="GO" id="GO:0005737">
    <property type="term" value="C:cytoplasm"/>
    <property type="evidence" value="ECO:0007669"/>
    <property type="project" value="UniProtKB-ARBA"/>
</dbReference>
<evidence type="ECO:0000256" key="7">
    <source>
        <dbReference type="ARBA" id="ARBA00022842"/>
    </source>
</evidence>
<dbReference type="PANTHER" id="PTHR43281">
    <property type="entry name" value="FARNESYL DIPHOSPHATE SYNTHASE"/>
    <property type="match status" value="1"/>
</dbReference>
<evidence type="ECO:0000256" key="1">
    <source>
        <dbReference type="ARBA" id="ARBA00001946"/>
    </source>
</evidence>
<keyword evidence="6" id="KW-0479">Metal-binding</keyword>
<evidence type="ECO:0000256" key="6">
    <source>
        <dbReference type="ARBA" id="ARBA00022723"/>
    </source>
</evidence>
<evidence type="ECO:0000256" key="9">
    <source>
        <dbReference type="ARBA" id="ARBA00032380"/>
    </source>
</evidence>
<dbReference type="InterPro" id="IPR053378">
    <property type="entry name" value="Prenyl_diphosphate_synthase"/>
</dbReference>
<dbReference type="InterPro" id="IPR000092">
    <property type="entry name" value="Polyprenyl_synt"/>
</dbReference>
<keyword evidence="7" id="KW-0460">Magnesium</keyword>
<evidence type="ECO:0000256" key="12">
    <source>
        <dbReference type="RuleBase" id="RU004466"/>
    </source>
</evidence>
<keyword evidence="5 12" id="KW-0808">Transferase</keyword>
<dbReference type="Proteomes" id="UP000284751">
    <property type="component" value="Unassembled WGS sequence"/>
</dbReference>
<dbReference type="FunFam" id="1.10.600.10:FF:000001">
    <property type="entry name" value="Geranylgeranyl diphosphate synthase"/>
    <property type="match status" value="1"/>
</dbReference>
<gene>
    <name evidence="13" type="ORF">DWY99_01835</name>
</gene>
<proteinExistence type="inferred from homology"/>
<dbReference type="AlphaFoldDB" id="A0A412B0L7"/>
<evidence type="ECO:0000256" key="8">
    <source>
        <dbReference type="ARBA" id="ARBA00023229"/>
    </source>
</evidence>
<dbReference type="SFLD" id="SFLDS00005">
    <property type="entry name" value="Isoprenoid_Synthase_Type_I"/>
    <property type="match status" value="1"/>
</dbReference>
<comment type="catalytic activity">
    <reaction evidence="11">
        <text>isopentenyl diphosphate + (2E)-geranyl diphosphate = (2E,6E)-farnesyl diphosphate + diphosphate</text>
        <dbReference type="Rhea" id="RHEA:19361"/>
        <dbReference type="ChEBI" id="CHEBI:33019"/>
        <dbReference type="ChEBI" id="CHEBI:58057"/>
        <dbReference type="ChEBI" id="CHEBI:128769"/>
        <dbReference type="ChEBI" id="CHEBI:175763"/>
        <dbReference type="EC" id="2.5.1.10"/>
    </reaction>
</comment>
<dbReference type="Pfam" id="PF00348">
    <property type="entry name" value="polyprenyl_synt"/>
    <property type="match status" value="1"/>
</dbReference>
<evidence type="ECO:0000313" key="13">
    <source>
        <dbReference type="EMBL" id="RGQ44176.1"/>
    </source>
</evidence>
<keyword evidence="8" id="KW-0414">Isoprene biosynthesis</keyword>
<dbReference type="SUPFAM" id="SSF48576">
    <property type="entry name" value="Terpenoid synthases"/>
    <property type="match status" value="1"/>
</dbReference>
<dbReference type="EC" id="2.5.1.10" evidence="3"/>
<dbReference type="Gene3D" id="1.10.600.10">
    <property type="entry name" value="Farnesyl Diphosphate Synthase"/>
    <property type="match status" value="1"/>
</dbReference>
<protein>
    <recommendedName>
        <fullName evidence="4">Farnesyl diphosphate synthase</fullName>
        <ecNumber evidence="3">2.5.1.10</ecNumber>
    </recommendedName>
    <alternativeName>
        <fullName evidence="10">(2E,6E)-farnesyl diphosphate synthase</fullName>
    </alternativeName>
    <alternativeName>
        <fullName evidence="9">Geranyltranstransferase</fullName>
    </alternativeName>
</protein>
<evidence type="ECO:0000256" key="11">
    <source>
        <dbReference type="ARBA" id="ARBA00049399"/>
    </source>
</evidence>
<dbReference type="GO" id="GO:0004337">
    <property type="term" value="F:(2E,6E)-farnesyl diphosphate synthase activity"/>
    <property type="evidence" value="ECO:0007669"/>
    <property type="project" value="UniProtKB-EC"/>
</dbReference>
<name>A0A412B0L7_9FIRM</name>
<dbReference type="PROSITE" id="PS00444">
    <property type="entry name" value="POLYPRENYL_SYNTHASE_2"/>
    <property type="match status" value="1"/>
</dbReference>
<dbReference type="EMBL" id="QRTC01000003">
    <property type="protein sequence ID" value="RGQ44176.1"/>
    <property type="molecule type" value="Genomic_DNA"/>
</dbReference>
<dbReference type="PANTHER" id="PTHR43281:SF1">
    <property type="entry name" value="FARNESYL DIPHOSPHATE SYNTHASE"/>
    <property type="match status" value="1"/>
</dbReference>
<dbReference type="NCBIfam" id="NF045485">
    <property type="entry name" value="FPPsyn"/>
    <property type="match status" value="1"/>
</dbReference>
<organism evidence="13 14">
    <name type="scientific">[Clostridium] leptum</name>
    <dbReference type="NCBI Taxonomy" id="1535"/>
    <lineage>
        <taxon>Bacteria</taxon>
        <taxon>Bacillati</taxon>
        <taxon>Bacillota</taxon>
        <taxon>Clostridia</taxon>
        <taxon>Eubacteriales</taxon>
        <taxon>Oscillospiraceae</taxon>
        <taxon>Oscillospiraceae incertae sedis</taxon>
    </lineage>
</organism>
<comment type="caution">
    <text evidence="13">The sequence shown here is derived from an EMBL/GenBank/DDBJ whole genome shotgun (WGS) entry which is preliminary data.</text>
</comment>
<accession>A0A412B0L7</accession>
<comment type="cofactor">
    <cofactor evidence="1">
        <name>Mg(2+)</name>
        <dbReference type="ChEBI" id="CHEBI:18420"/>
    </cofactor>
</comment>
<evidence type="ECO:0000256" key="2">
    <source>
        <dbReference type="ARBA" id="ARBA00006706"/>
    </source>
</evidence>
<dbReference type="GO" id="GO:0016114">
    <property type="term" value="P:terpenoid biosynthetic process"/>
    <property type="evidence" value="ECO:0007669"/>
    <property type="project" value="UniProtKB-ARBA"/>
</dbReference>
<dbReference type="CDD" id="cd00685">
    <property type="entry name" value="Trans_IPPS_HT"/>
    <property type="match status" value="1"/>
</dbReference>
<sequence>MAMENQYLSRIEEALASYLPARDCLQKDVIEAMEYSLLAGGKRIRPTLTLEFCRVCGGDVQAAMPFACAVEMIHSYSLIHDDLPCMDNSDLRRGRPANHIQYGEDIALLAGDGLLTLAFETALSPESIKLAGAQRGAEAARLLAKAAGAEGMVGGQVIDLQHENQRAPIEVLLEMDRKKTGALIQAAAQMGCAVAGADQKQREAAVEYAACVGLAFQIRDDILDVISDPETLGKPVGSDDKNEKSTYVSLLGMEKAQQLVNELTQQAESALSAFSEDTAFLREFAQSLANRDY</sequence>
<reference evidence="13 14" key="1">
    <citation type="submission" date="2018-08" db="EMBL/GenBank/DDBJ databases">
        <title>A genome reference for cultivated species of the human gut microbiota.</title>
        <authorList>
            <person name="Zou Y."/>
            <person name="Xue W."/>
            <person name="Luo G."/>
        </authorList>
    </citation>
    <scope>NUCLEOTIDE SEQUENCE [LARGE SCALE GENOMIC DNA]</scope>
    <source>
        <strain evidence="13 14">AF28-26</strain>
    </source>
</reference>
<evidence type="ECO:0000256" key="5">
    <source>
        <dbReference type="ARBA" id="ARBA00022679"/>
    </source>
</evidence>
<dbReference type="InterPro" id="IPR008949">
    <property type="entry name" value="Isoprenoid_synthase_dom_sf"/>
</dbReference>
<evidence type="ECO:0000256" key="4">
    <source>
        <dbReference type="ARBA" id="ARBA00015100"/>
    </source>
</evidence>